<organism evidence="3 5">
    <name type="scientific">Panicum virgatum</name>
    <name type="common">Blackwell switchgrass</name>
    <dbReference type="NCBI Taxonomy" id="38727"/>
    <lineage>
        <taxon>Eukaryota</taxon>
        <taxon>Viridiplantae</taxon>
        <taxon>Streptophyta</taxon>
        <taxon>Embryophyta</taxon>
        <taxon>Tracheophyta</taxon>
        <taxon>Spermatophyta</taxon>
        <taxon>Magnoliopsida</taxon>
        <taxon>Liliopsida</taxon>
        <taxon>Poales</taxon>
        <taxon>Poaceae</taxon>
        <taxon>PACMAD clade</taxon>
        <taxon>Panicoideae</taxon>
        <taxon>Panicodae</taxon>
        <taxon>Paniceae</taxon>
        <taxon>Panicinae</taxon>
        <taxon>Panicum</taxon>
        <taxon>Panicum sect. Hiantes</taxon>
    </lineage>
</organism>
<keyword evidence="5" id="KW-1185">Reference proteome</keyword>
<protein>
    <submittedName>
        <fullName evidence="3">Uncharacterized protein</fullName>
    </submittedName>
</protein>
<dbReference type="AlphaFoldDB" id="A0A8T0TMD8"/>
<name>A0A8T0TMD8_PANVG</name>
<feature type="signal peptide" evidence="2">
    <location>
        <begin position="1"/>
        <end position="26"/>
    </location>
</feature>
<proteinExistence type="predicted"/>
<dbReference type="EMBL" id="CM029043">
    <property type="protein sequence ID" value="KAG2612031.1"/>
    <property type="molecule type" value="Genomic_DNA"/>
</dbReference>
<evidence type="ECO:0000256" key="2">
    <source>
        <dbReference type="SAM" id="SignalP"/>
    </source>
</evidence>
<dbReference type="Proteomes" id="UP000823388">
    <property type="component" value="Chromosome 4K"/>
</dbReference>
<dbReference type="EMBL" id="CM029043">
    <property type="protein sequence ID" value="KAG2612030.1"/>
    <property type="molecule type" value="Genomic_DNA"/>
</dbReference>
<feature type="region of interest" description="Disordered" evidence="1">
    <location>
        <begin position="41"/>
        <end position="156"/>
    </location>
</feature>
<keyword evidence="2" id="KW-0732">Signal</keyword>
<gene>
    <name evidence="3" type="ORF">PVAP13_4KG252310</name>
    <name evidence="4" type="ORF">PVAP13_4KG285200</name>
</gene>
<reference evidence="3" key="1">
    <citation type="submission" date="2020-05" db="EMBL/GenBank/DDBJ databases">
        <title>WGS assembly of Panicum virgatum.</title>
        <authorList>
            <person name="Lovell J.T."/>
            <person name="Jenkins J."/>
            <person name="Shu S."/>
            <person name="Juenger T.E."/>
            <person name="Schmutz J."/>
        </authorList>
    </citation>
    <scope>NUCLEOTIDE SEQUENCE</scope>
    <source>
        <strain evidence="3">AP13</strain>
    </source>
</reference>
<evidence type="ECO:0000313" key="4">
    <source>
        <dbReference type="EMBL" id="KAG2612031.1"/>
    </source>
</evidence>
<evidence type="ECO:0000313" key="3">
    <source>
        <dbReference type="EMBL" id="KAG2612030.1"/>
    </source>
</evidence>
<evidence type="ECO:0000313" key="5">
    <source>
        <dbReference type="Proteomes" id="UP000823388"/>
    </source>
</evidence>
<evidence type="ECO:0000256" key="1">
    <source>
        <dbReference type="SAM" id="MobiDB-lite"/>
    </source>
</evidence>
<sequence length="156" mass="17303">MPSRMAMVGIVTLLVCTLIALQPAAANVWWTGEVAFANEEDGNNNMKKQQQHEYNGYQPRLASFIKASDQANSEKREVPSGPNPKHNKKPAPPPYRHERSITLPSPTSPIKPPHNGILASAPHRDDNNKRISPGLSDQIDPPHDGRNRPLAWATMY</sequence>
<accession>A0A8T0TMD8</accession>
<comment type="caution">
    <text evidence="3">The sequence shown here is derived from an EMBL/GenBank/DDBJ whole genome shotgun (WGS) entry which is preliminary data.</text>
</comment>
<feature type="chain" id="PRO_5036274806" evidence="2">
    <location>
        <begin position="27"/>
        <end position="156"/>
    </location>
</feature>